<comment type="caution">
    <text evidence="2">The sequence shown here is derived from an EMBL/GenBank/DDBJ whole genome shotgun (WGS) entry which is preliminary data.</text>
</comment>
<keyword evidence="2" id="KW-0489">Methyltransferase</keyword>
<accession>A0AAD8Q7Y8</accession>
<evidence type="ECO:0000313" key="2">
    <source>
        <dbReference type="EMBL" id="KAK1597653.1"/>
    </source>
</evidence>
<feature type="compositionally biased region" description="Low complexity" evidence="1">
    <location>
        <begin position="76"/>
        <end position="88"/>
    </location>
</feature>
<dbReference type="GO" id="GO:0032259">
    <property type="term" value="P:methylation"/>
    <property type="evidence" value="ECO:0007669"/>
    <property type="project" value="UniProtKB-KW"/>
</dbReference>
<protein>
    <submittedName>
        <fullName evidence="2">SAM-dependent methyltransferase</fullName>
    </submittedName>
</protein>
<feature type="region of interest" description="Disordered" evidence="1">
    <location>
        <begin position="76"/>
        <end position="103"/>
    </location>
</feature>
<keyword evidence="3" id="KW-1185">Reference proteome</keyword>
<evidence type="ECO:0000313" key="3">
    <source>
        <dbReference type="Proteomes" id="UP001230504"/>
    </source>
</evidence>
<dbReference type="AlphaFoldDB" id="A0AAD8Q7Y8"/>
<dbReference type="GeneID" id="85444988"/>
<dbReference type="Gene3D" id="3.40.50.150">
    <property type="entry name" value="Vaccinia Virus protein VP39"/>
    <property type="match status" value="1"/>
</dbReference>
<keyword evidence="2" id="KW-0808">Transferase</keyword>
<sequence length="323" mass="33970">MSQPSSPPSPVLLSLAKAYLHDPAHLHRIIIPQLTHRLRLATLWSIAPSTKVLDIGCGQGDSTLVLAHVVGPLPPDASDTASAGAAPSDGPPGTSPGHVTALDPAPGGYGSPYTLAESQAHILSSPYGARVTFHQSDAPGYLAAHPSASFDSATLCHSLWYFPSAAAVSALFTALHSSRRVGRLCFAEYSLKASTPSQKPHEMAVAVQRRFHELRGDKGLTLSQANVRGALDPDEMVALAQEAGWKLKERGVVDTPGMLDGQWEVGAVVDPSWAEEVVGEGLAKEAEEELLGSVAEIKAAVADLKENGESVATMDAVWVAMER</sequence>
<organism evidence="2 3">
    <name type="scientific">Colletotrichum navitas</name>
    <dbReference type="NCBI Taxonomy" id="681940"/>
    <lineage>
        <taxon>Eukaryota</taxon>
        <taxon>Fungi</taxon>
        <taxon>Dikarya</taxon>
        <taxon>Ascomycota</taxon>
        <taxon>Pezizomycotina</taxon>
        <taxon>Sordariomycetes</taxon>
        <taxon>Hypocreomycetidae</taxon>
        <taxon>Glomerellales</taxon>
        <taxon>Glomerellaceae</taxon>
        <taxon>Colletotrichum</taxon>
        <taxon>Colletotrichum graminicola species complex</taxon>
    </lineage>
</organism>
<reference evidence="2" key="1">
    <citation type="submission" date="2021-06" db="EMBL/GenBank/DDBJ databases">
        <title>Comparative genomics, transcriptomics and evolutionary studies reveal genomic signatures of adaptation to plant cell wall in hemibiotrophic fungi.</title>
        <authorList>
            <consortium name="DOE Joint Genome Institute"/>
            <person name="Baroncelli R."/>
            <person name="Diaz J.F."/>
            <person name="Benocci T."/>
            <person name="Peng M."/>
            <person name="Battaglia E."/>
            <person name="Haridas S."/>
            <person name="Andreopoulos W."/>
            <person name="Labutti K."/>
            <person name="Pangilinan J."/>
            <person name="Floch G.L."/>
            <person name="Makela M.R."/>
            <person name="Henrissat B."/>
            <person name="Grigoriev I.V."/>
            <person name="Crouch J.A."/>
            <person name="De Vries R.P."/>
            <person name="Sukno S.A."/>
            <person name="Thon M.R."/>
        </authorList>
    </citation>
    <scope>NUCLEOTIDE SEQUENCE</scope>
    <source>
        <strain evidence="2">CBS 125086</strain>
    </source>
</reference>
<dbReference type="RefSeq" id="XP_060418425.1">
    <property type="nucleotide sequence ID" value="XM_060560748.1"/>
</dbReference>
<dbReference type="SUPFAM" id="SSF53335">
    <property type="entry name" value="S-adenosyl-L-methionine-dependent methyltransferases"/>
    <property type="match status" value="1"/>
</dbReference>
<evidence type="ECO:0000256" key="1">
    <source>
        <dbReference type="SAM" id="MobiDB-lite"/>
    </source>
</evidence>
<proteinExistence type="predicted"/>
<dbReference type="InterPro" id="IPR029063">
    <property type="entry name" value="SAM-dependent_MTases_sf"/>
</dbReference>
<dbReference type="EMBL" id="JAHLJV010000007">
    <property type="protein sequence ID" value="KAK1597653.1"/>
    <property type="molecule type" value="Genomic_DNA"/>
</dbReference>
<dbReference type="Proteomes" id="UP001230504">
    <property type="component" value="Unassembled WGS sequence"/>
</dbReference>
<name>A0AAD8Q7Y8_9PEZI</name>
<gene>
    <name evidence="2" type="ORF">LY79DRAFT_587250</name>
</gene>
<dbReference type="GO" id="GO:0008168">
    <property type="term" value="F:methyltransferase activity"/>
    <property type="evidence" value="ECO:0007669"/>
    <property type="project" value="UniProtKB-KW"/>
</dbReference>